<sequence length="327" mass="35671">MEPVVHIPVLLAEVLENLPVPEGGRVLDLTLGLGGHAEAILARSDAGTRYLGVDRDPAARERAKARLGSDARLTILADTHEDVWDHPAFQAWQQLQAPEGLDVVLLDLGVSTLQLRDPGRGFSFMEEGPLDMRMDPESGETALQWLAAQSDESLADALYAFGEERASRPIARNILRALHDGRLRSTFDLAQAIYKVLPRDVARKKKQIDPATRTFQAIRIAVNGELGRLAATLEKAVALLKPGGRIGVISFHSLEDRIAKQTLRRLAGVYDGPGRTSPVALPRLIKLVHPGGLKPTEAECSANPPSRSARLRIGERLSDSESTRNPR</sequence>
<evidence type="ECO:0000256" key="1">
    <source>
        <dbReference type="ARBA" id="ARBA00010396"/>
    </source>
</evidence>
<dbReference type="GO" id="GO:0005737">
    <property type="term" value="C:cytoplasm"/>
    <property type="evidence" value="ECO:0007669"/>
    <property type="project" value="UniProtKB-SubCell"/>
</dbReference>
<dbReference type="HAMAP" id="MF_01007">
    <property type="entry name" value="16SrRNA_methyltr_H"/>
    <property type="match status" value="1"/>
</dbReference>
<comment type="similarity">
    <text evidence="1 6">Belongs to the methyltransferase superfamily. RsmH family.</text>
</comment>
<evidence type="ECO:0000256" key="5">
    <source>
        <dbReference type="ARBA" id="ARBA00022691"/>
    </source>
</evidence>
<evidence type="ECO:0000256" key="7">
    <source>
        <dbReference type="SAM" id="MobiDB-lite"/>
    </source>
</evidence>
<dbReference type="InterPro" id="IPR002903">
    <property type="entry name" value="RsmH"/>
</dbReference>
<dbReference type="KEGG" id="msil:METEAL_17250"/>
<keyword evidence="4 6" id="KW-0808">Transferase</keyword>
<keyword evidence="2 6" id="KW-0698">rRNA processing</keyword>
<organism evidence="8 9">
    <name type="scientific">Mesoterricola silvestris</name>
    <dbReference type="NCBI Taxonomy" id="2927979"/>
    <lineage>
        <taxon>Bacteria</taxon>
        <taxon>Pseudomonadati</taxon>
        <taxon>Acidobacteriota</taxon>
        <taxon>Holophagae</taxon>
        <taxon>Holophagales</taxon>
        <taxon>Holophagaceae</taxon>
        <taxon>Mesoterricola</taxon>
    </lineage>
</organism>
<dbReference type="Gene3D" id="3.40.50.150">
    <property type="entry name" value="Vaccinia Virus protein VP39"/>
    <property type="match status" value="1"/>
</dbReference>
<feature type="compositionally biased region" description="Basic and acidic residues" evidence="7">
    <location>
        <begin position="312"/>
        <end position="327"/>
    </location>
</feature>
<reference evidence="9" key="1">
    <citation type="journal article" date="2023" name="Int. J. Syst. Evol. Microbiol.">
        <title>Mesoterricola silvestris gen. nov., sp. nov., Mesoterricola sediminis sp. nov., Geothrix oryzae sp. nov., Geothrix edaphica sp. nov., Geothrix rubra sp. nov., and Geothrix limicola sp. nov., six novel members of Acidobacteriota isolated from soils.</title>
        <authorList>
            <person name="Itoh H."/>
            <person name="Sugisawa Y."/>
            <person name="Mise K."/>
            <person name="Xu Z."/>
            <person name="Kuniyasu M."/>
            <person name="Ushijima N."/>
            <person name="Kawano K."/>
            <person name="Kobayashi E."/>
            <person name="Shiratori Y."/>
            <person name="Masuda Y."/>
            <person name="Senoo K."/>
        </authorList>
    </citation>
    <scope>NUCLEOTIDE SEQUENCE [LARGE SCALE GENOMIC DNA]</scope>
    <source>
        <strain evidence="9">W79</strain>
    </source>
</reference>
<dbReference type="EC" id="2.1.1.199" evidence="6"/>
<dbReference type="RefSeq" id="WP_316415464.1">
    <property type="nucleotide sequence ID" value="NZ_AP027080.1"/>
</dbReference>
<dbReference type="NCBIfam" id="TIGR00006">
    <property type="entry name" value="16S rRNA (cytosine(1402)-N(4))-methyltransferase RsmH"/>
    <property type="match status" value="1"/>
</dbReference>
<dbReference type="SUPFAM" id="SSF53335">
    <property type="entry name" value="S-adenosyl-L-methionine-dependent methyltransferases"/>
    <property type="match status" value="1"/>
</dbReference>
<evidence type="ECO:0000256" key="2">
    <source>
        <dbReference type="ARBA" id="ARBA00022552"/>
    </source>
</evidence>
<evidence type="ECO:0000256" key="6">
    <source>
        <dbReference type="HAMAP-Rule" id="MF_01007"/>
    </source>
</evidence>
<dbReference type="Proteomes" id="UP001238179">
    <property type="component" value="Chromosome"/>
</dbReference>
<comment type="subcellular location">
    <subcellularLocation>
        <location evidence="6">Cytoplasm</location>
    </subcellularLocation>
</comment>
<gene>
    <name evidence="8" type="primary">rsmH_2</name>
    <name evidence="6" type="synonym">rsmH</name>
    <name evidence="8" type="ORF">METEAL_17250</name>
</gene>
<keyword evidence="5 6" id="KW-0949">S-adenosyl-L-methionine</keyword>
<feature type="region of interest" description="Disordered" evidence="7">
    <location>
        <begin position="295"/>
        <end position="327"/>
    </location>
</feature>
<feature type="binding site" evidence="6">
    <location>
        <begin position="34"/>
        <end position="36"/>
    </location>
    <ligand>
        <name>S-adenosyl-L-methionine</name>
        <dbReference type="ChEBI" id="CHEBI:59789"/>
    </ligand>
</feature>
<dbReference type="AlphaFoldDB" id="A0AA48GGT3"/>
<feature type="binding site" evidence="6">
    <location>
        <position position="114"/>
    </location>
    <ligand>
        <name>S-adenosyl-L-methionine</name>
        <dbReference type="ChEBI" id="CHEBI:59789"/>
    </ligand>
</feature>
<accession>A0AA48GGT3</accession>
<keyword evidence="3 6" id="KW-0489">Methyltransferase</keyword>
<feature type="binding site" evidence="6">
    <location>
        <position position="54"/>
    </location>
    <ligand>
        <name>S-adenosyl-L-methionine</name>
        <dbReference type="ChEBI" id="CHEBI:59789"/>
    </ligand>
</feature>
<dbReference type="PANTHER" id="PTHR11265:SF0">
    <property type="entry name" value="12S RRNA N4-METHYLCYTIDINE METHYLTRANSFERASE"/>
    <property type="match status" value="1"/>
</dbReference>
<dbReference type="Pfam" id="PF01795">
    <property type="entry name" value="Methyltransf_5"/>
    <property type="match status" value="1"/>
</dbReference>
<dbReference type="GO" id="GO:0070475">
    <property type="term" value="P:rRNA base methylation"/>
    <property type="evidence" value="ECO:0007669"/>
    <property type="project" value="UniProtKB-UniRule"/>
</dbReference>
<evidence type="ECO:0000256" key="3">
    <source>
        <dbReference type="ARBA" id="ARBA00022603"/>
    </source>
</evidence>
<evidence type="ECO:0000313" key="9">
    <source>
        <dbReference type="Proteomes" id="UP001238179"/>
    </source>
</evidence>
<keyword evidence="6" id="KW-0963">Cytoplasm</keyword>
<comment type="catalytic activity">
    <reaction evidence="6">
        <text>cytidine(1402) in 16S rRNA + S-adenosyl-L-methionine = N(4)-methylcytidine(1402) in 16S rRNA + S-adenosyl-L-homocysteine + H(+)</text>
        <dbReference type="Rhea" id="RHEA:42928"/>
        <dbReference type="Rhea" id="RHEA-COMP:10286"/>
        <dbReference type="Rhea" id="RHEA-COMP:10287"/>
        <dbReference type="ChEBI" id="CHEBI:15378"/>
        <dbReference type="ChEBI" id="CHEBI:57856"/>
        <dbReference type="ChEBI" id="CHEBI:59789"/>
        <dbReference type="ChEBI" id="CHEBI:74506"/>
        <dbReference type="ChEBI" id="CHEBI:82748"/>
        <dbReference type="EC" id="2.1.1.199"/>
    </reaction>
</comment>
<dbReference type="SUPFAM" id="SSF81799">
    <property type="entry name" value="Putative methyltransferase TM0872, insert domain"/>
    <property type="match status" value="1"/>
</dbReference>
<dbReference type="InterPro" id="IPR029063">
    <property type="entry name" value="SAM-dependent_MTases_sf"/>
</dbReference>
<dbReference type="InterPro" id="IPR023397">
    <property type="entry name" value="SAM-dep_MeTrfase_MraW_recog"/>
</dbReference>
<proteinExistence type="inferred from homology"/>
<name>A0AA48GGT3_9BACT</name>
<comment type="function">
    <text evidence="6">Specifically methylates the N4 position of cytidine in position 1402 (C1402) of 16S rRNA.</text>
</comment>
<protein>
    <recommendedName>
        <fullName evidence="6">Ribosomal RNA small subunit methyltransferase H</fullName>
        <ecNumber evidence="6">2.1.1.199</ecNumber>
    </recommendedName>
    <alternativeName>
        <fullName evidence="6">16S rRNA m(4)C1402 methyltransferase</fullName>
    </alternativeName>
    <alternativeName>
        <fullName evidence="6">rRNA (cytosine-N(4)-)-methyltransferase RsmH</fullName>
    </alternativeName>
</protein>
<dbReference type="Gene3D" id="1.10.150.170">
    <property type="entry name" value="Putative methyltransferase TM0872, insert domain"/>
    <property type="match status" value="1"/>
</dbReference>
<dbReference type="PIRSF" id="PIRSF004486">
    <property type="entry name" value="MraW"/>
    <property type="match status" value="1"/>
</dbReference>
<feature type="binding site" evidence="6">
    <location>
        <position position="107"/>
    </location>
    <ligand>
        <name>S-adenosyl-L-methionine</name>
        <dbReference type="ChEBI" id="CHEBI:59789"/>
    </ligand>
</feature>
<dbReference type="GO" id="GO:0071424">
    <property type="term" value="F:rRNA (cytosine-N4-)-methyltransferase activity"/>
    <property type="evidence" value="ECO:0007669"/>
    <property type="project" value="UniProtKB-UniRule"/>
</dbReference>
<keyword evidence="9" id="KW-1185">Reference proteome</keyword>
<feature type="binding site" evidence="6">
    <location>
        <position position="80"/>
    </location>
    <ligand>
        <name>S-adenosyl-L-methionine</name>
        <dbReference type="ChEBI" id="CHEBI:59789"/>
    </ligand>
</feature>
<dbReference type="EMBL" id="AP027080">
    <property type="protein sequence ID" value="BDU72551.1"/>
    <property type="molecule type" value="Genomic_DNA"/>
</dbReference>
<evidence type="ECO:0000256" key="4">
    <source>
        <dbReference type="ARBA" id="ARBA00022679"/>
    </source>
</evidence>
<evidence type="ECO:0000313" key="8">
    <source>
        <dbReference type="EMBL" id="BDU72551.1"/>
    </source>
</evidence>
<dbReference type="PANTHER" id="PTHR11265">
    <property type="entry name" value="S-ADENOSYL-METHYLTRANSFERASE MRAW"/>
    <property type="match status" value="1"/>
</dbReference>